<dbReference type="InterPro" id="IPR052110">
    <property type="entry name" value="MCFD2-like"/>
</dbReference>
<evidence type="ECO:0000256" key="4">
    <source>
        <dbReference type="SAM" id="SignalP"/>
    </source>
</evidence>
<dbReference type="PROSITE" id="PS50222">
    <property type="entry name" value="EF_HAND_2"/>
    <property type="match status" value="1"/>
</dbReference>
<evidence type="ECO:0000256" key="1">
    <source>
        <dbReference type="ARBA" id="ARBA00022729"/>
    </source>
</evidence>
<dbReference type="Gene3D" id="1.10.238.10">
    <property type="entry name" value="EF-hand"/>
    <property type="match status" value="1"/>
</dbReference>
<keyword evidence="3" id="KW-0106">Calcium</keyword>
<evidence type="ECO:0000313" key="7">
    <source>
        <dbReference type="Proteomes" id="UP001142055"/>
    </source>
</evidence>
<dbReference type="SUPFAM" id="SSF47473">
    <property type="entry name" value="EF-hand"/>
    <property type="match status" value="1"/>
</dbReference>
<keyword evidence="2" id="KW-0677">Repeat</keyword>
<dbReference type="AlphaFoldDB" id="A0A9Q0M423"/>
<dbReference type="Proteomes" id="UP001142055">
    <property type="component" value="Chromosome 3"/>
</dbReference>
<dbReference type="InterPro" id="IPR011992">
    <property type="entry name" value="EF-hand-dom_pair"/>
</dbReference>
<keyword evidence="7" id="KW-1185">Reference proteome</keyword>
<dbReference type="PROSITE" id="PS00018">
    <property type="entry name" value="EF_HAND_1"/>
    <property type="match status" value="1"/>
</dbReference>
<dbReference type="PANTHER" id="PTHR23104">
    <property type="entry name" value="MULTIPLE COAGULATION FACTOR DEFICIENCY PROTEIN 2 NEURAL STEM CELL DERIVED NEURONAL SURVIVAL PROTEIN"/>
    <property type="match status" value="1"/>
</dbReference>
<feature type="signal peptide" evidence="4">
    <location>
        <begin position="1"/>
        <end position="23"/>
    </location>
</feature>
<reference evidence="6" key="1">
    <citation type="submission" date="2022-12" db="EMBL/GenBank/DDBJ databases">
        <title>Genome assemblies of Blomia tropicalis.</title>
        <authorList>
            <person name="Cui Y."/>
        </authorList>
    </citation>
    <scope>NUCLEOTIDE SEQUENCE</scope>
    <source>
        <tissue evidence="6">Adult mites</tissue>
    </source>
</reference>
<protein>
    <recommendedName>
        <fullName evidence="5">EF-hand domain-containing protein</fullName>
    </recommendedName>
</protein>
<evidence type="ECO:0000259" key="5">
    <source>
        <dbReference type="PROSITE" id="PS50222"/>
    </source>
</evidence>
<dbReference type="OMA" id="HMEMIDQ"/>
<dbReference type="EMBL" id="JAPWDV010000003">
    <property type="protein sequence ID" value="KAJ6218479.1"/>
    <property type="molecule type" value="Genomic_DNA"/>
</dbReference>
<evidence type="ECO:0000256" key="2">
    <source>
        <dbReference type="ARBA" id="ARBA00022737"/>
    </source>
</evidence>
<feature type="domain" description="EF-hand" evidence="5">
    <location>
        <begin position="125"/>
        <end position="160"/>
    </location>
</feature>
<sequence>MFSNRPISVLLFITFLCNSHVLGHNSNKAYHSDPNSGQEHFLEHQDIGHIKQDIKDQYHVEVDEKMSEEDIDFYNFKMHDYDQNLLLDGLELLVAFQHVHDHEANSKHHAETNQAQVNWNEKFEKDSLIIDTVLKAYDLNDDGLISFEEYKHQLEKNKHH</sequence>
<dbReference type="InterPro" id="IPR018247">
    <property type="entry name" value="EF_Hand_1_Ca_BS"/>
</dbReference>
<evidence type="ECO:0000313" key="6">
    <source>
        <dbReference type="EMBL" id="KAJ6218479.1"/>
    </source>
</evidence>
<organism evidence="6 7">
    <name type="scientific">Blomia tropicalis</name>
    <name type="common">Mite</name>
    <dbReference type="NCBI Taxonomy" id="40697"/>
    <lineage>
        <taxon>Eukaryota</taxon>
        <taxon>Metazoa</taxon>
        <taxon>Ecdysozoa</taxon>
        <taxon>Arthropoda</taxon>
        <taxon>Chelicerata</taxon>
        <taxon>Arachnida</taxon>
        <taxon>Acari</taxon>
        <taxon>Acariformes</taxon>
        <taxon>Sarcoptiformes</taxon>
        <taxon>Astigmata</taxon>
        <taxon>Glycyphagoidea</taxon>
        <taxon>Echimyopodidae</taxon>
        <taxon>Blomia</taxon>
    </lineage>
</organism>
<comment type="caution">
    <text evidence="6">The sequence shown here is derived from an EMBL/GenBank/DDBJ whole genome shotgun (WGS) entry which is preliminary data.</text>
</comment>
<accession>A0A9Q0M423</accession>
<dbReference type="InterPro" id="IPR002048">
    <property type="entry name" value="EF_hand_dom"/>
</dbReference>
<dbReference type="GO" id="GO:0005509">
    <property type="term" value="F:calcium ion binding"/>
    <property type="evidence" value="ECO:0007669"/>
    <property type="project" value="InterPro"/>
</dbReference>
<name>A0A9Q0M423_BLOTA</name>
<gene>
    <name evidence="6" type="ORF">RDWZM_009636</name>
</gene>
<feature type="chain" id="PRO_5040439223" description="EF-hand domain-containing protein" evidence="4">
    <location>
        <begin position="24"/>
        <end position="160"/>
    </location>
</feature>
<proteinExistence type="predicted"/>
<keyword evidence="1 4" id="KW-0732">Signal</keyword>
<evidence type="ECO:0000256" key="3">
    <source>
        <dbReference type="ARBA" id="ARBA00022837"/>
    </source>
</evidence>
<dbReference type="PANTHER" id="PTHR23104:SF17">
    <property type="entry name" value="EF-HAND DOMAIN-CONTAINING PROTEIN"/>
    <property type="match status" value="1"/>
</dbReference>